<organism evidence="1">
    <name type="scientific">bioreactor metagenome</name>
    <dbReference type="NCBI Taxonomy" id="1076179"/>
    <lineage>
        <taxon>unclassified sequences</taxon>
        <taxon>metagenomes</taxon>
        <taxon>ecological metagenomes</taxon>
    </lineage>
</organism>
<comment type="caution">
    <text evidence="1">The sequence shown here is derived from an EMBL/GenBank/DDBJ whole genome shotgun (WGS) entry which is preliminary data.</text>
</comment>
<evidence type="ECO:0000313" key="1">
    <source>
        <dbReference type="EMBL" id="MPN57230.1"/>
    </source>
</evidence>
<reference evidence="1" key="1">
    <citation type="submission" date="2019-08" db="EMBL/GenBank/DDBJ databases">
        <authorList>
            <person name="Kucharzyk K."/>
            <person name="Murdoch R.W."/>
            <person name="Higgins S."/>
            <person name="Loffler F."/>
        </authorList>
    </citation>
    <scope>NUCLEOTIDE SEQUENCE</scope>
</reference>
<accession>A0A645J232</accession>
<sequence length="171" mass="18373">MLSGAVYFSDCQPNARAVTHCPSSVYADMGWFGNCSYGGVSGASSNDYVDDNCEFRVETGVGSRKSQDFVVLDKVPSPTTFVLLADSCYTEQFGDNDSNRPQGSEVYVFSRNDGSNGMPNCGVAARHGDLGNLAYADGHVGITQDRQALWSQSKISCVFDAGGYLIDKVYP</sequence>
<protein>
    <submittedName>
        <fullName evidence="1">Uncharacterized protein</fullName>
    </submittedName>
</protein>
<proteinExistence type="predicted"/>
<dbReference type="AlphaFoldDB" id="A0A645J232"/>
<name>A0A645J232_9ZZZZ</name>
<gene>
    <name evidence="1" type="ORF">SDC9_204924</name>
</gene>
<dbReference type="EMBL" id="VSSQ01128523">
    <property type="protein sequence ID" value="MPN57230.1"/>
    <property type="molecule type" value="Genomic_DNA"/>
</dbReference>